<evidence type="ECO:0000313" key="2">
    <source>
        <dbReference type="EMBL" id="CAK9017957.1"/>
    </source>
</evidence>
<proteinExistence type="predicted"/>
<name>A0ABP0JU86_9DINO</name>
<dbReference type="Proteomes" id="UP001642484">
    <property type="component" value="Unassembled WGS sequence"/>
</dbReference>
<comment type="caution">
    <text evidence="2">The sequence shown here is derived from an EMBL/GenBank/DDBJ whole genome shotgun (WGS) entry which is preliminary data.</text>
</comment>
<keyword evidence="4" id="KW-1185">Reference proteome</keyword>
<evidence type="ECO:0000313" key="4">
    <source>
        <dbReference type="Proteomes" id="UP001642484"/>
    </source>
</evidence>
<gene>
    <name evidence="2" type="ORF">CCMP2556_LOCUS13071</name>
    <name evidence="3" type="ORF">CCMP2556_LOCUS13170</name>
</gene>
<dbReference type="EMBL" id="CAXAMN010006546">
    <property type="protein sequence ID" value="CAK9017957.1"/>
    <property type="molecule type" value="Genomic_DNA"/>
</dbReference>
<reference evidence="2 4" key="1">
    <citation type="submission" date="2024-02" db="EMBL/GenBank/DDBJ databases">
        <authorList>
            <person name="Chen Y."/>
            <person name="Shah S."/>
            <person name="Dougan E. K."/>
            <person name="Thang M."/>
            <person name="Chan C."/>
        </authorList>
    </citation>
    <scope>NUCLEOTIDE SEQUENCE [LARGE SCALE GENOMIC DNA]</scope>
</reference>
<protein>
    <submittedName>
        <fullName evidence="2">Uncharacterized protein</fullName>
    </submittedName>
</protein>
<evidence type="ECO:0000256" key="1">
    <source>
        <dbReference type="SAM" id="MobiDB-lite"/>
    </source>
</evidence>
<organism evidence="2 4">
    <name type="scientific">Durusdinium trenchii</name>
    <dbReference type="NCBI Taxonomy" id="1381693"/>
    <lineage>
        <taxon>Eukaryota</taxon>
        <taxon>Sar</taxon>
        <taxon>Alveolata</taxon>
        <taxon>Dinophyceae</taxon>
        <taxon>Suessiales</taxon>
        <taxon>Symbiodiniaceae</taxon>
        <taxon>Durusdinium</taxon>
    </lineage>
</organism>
<feature type="compositionally biased region" description="Pro residues" evidence="1">
    <location>
        <begin position="74"/>
        <end position="87"/>
    </location>
</feature>
<dbReference type="EMBL" id="CAXAMN010006569">
    <property type="protein sequence ID" value="CAK9018177.1"/>
    <property type="molecule type" value="Genomic_DNA"/>
</dbReference>
<sequence length="239" mass="26101">MAAAHALADAVAKVLCDDKEMQRGIYASLSNIKDIDEQLVAIDSLSEKGLGLRTEPKSQPGPGGPGSGAAALPAVPPTPQLLAPTPPATGLARKATPAERFVMWSPMVDTHIAVRDIDELREADRSTLVLEVPKSLKASTSLPELRRESQESRVQRKKLQPAAAELRRSALNMGLPPQLTTTYMSQCMVPVQKAVDPKWSTDLKRADWRNAQRIQYDNRLSASTTGSISPEMHFLERHH</sequence>
<feature type="region of interest" description="Disordered" evidence="1">
    <location>
        <begin position="51"/>
        <end position="92"/>
    </location>
</feature>
<accession>A0ABP0JU86</accession>
<evidence type="ECO:0000313" key="3">
    <source>
        <dbReference type="EMBL" id="CAK9018177.1"/>
    </source>
</evidence>